<evidence type="ECO:0000313" key="1">
    <source>
        <dbReference type="EMBL" id="KIK14024.1"/>
    </source>
</evidence>
<dbReference type="OrthoDB" id="2976051at2759"/>
<dbReference type="EMBL" id="KN833960">
    <property type="protein sequence ID" value="KIK14024.1"/>
    <property type="molecule type" value="Genomic_DNA"/>
</dbReference>
<organism evidence="1 2">
    <name type="scientific">Pisolithus microcarpus 441</name>
    <dbReference type="NCBI Taxonomy" id="765257"/>
    <lineage>
        <taxon>Eukaryota</taxon>
        <taxon>Fungi</taxon>
        <taxon>Dikarya</taxon>
        <taxon>Basidiomycota</taxon>
        <taxon>Agaricomycotina</taxon>
        <taxon>Agaricomycetes</taxon>
        <taxon>Agaricomycetidae</taxon>
        <taxon>Boletales</taxon>
        <taxon>Sclerodermatineae</taxon>
        <taxon>Pisolithaceae</taxon>
        <taxon>Pisolithus</taxon>
    </lineage>
</organism>
<evidence type="ECO:0008006" key="3">
    <source>
        <dbReference type="Google" id="ProtNLM"/>
    </source>
</evidence>
<dbReference type="InterPro" id="IPR038765">
    <property type="entry name" value="Papain-like_cys_pep_sf"/>
</dbReference>
<dbReference type="STRING" id="765257.A0A0C9YJS4"/>
<sequence length="81" mass="9305">LAEQKPWKNDIKDIMWLICRLSSMATWRLGTTHQDQGDWTAYPVLLEPRQTNGHDCSVWVLAQMAAVLRGYEVTGIEECDI</sequence>
<dbReference type="HOGENOM" id="CLU_192616_0_0_1"/>
<feature type="non-terminal residue" evidence="1">
    <location>
        <position position="1"/>
    </location>
</feature>
<keyword evidence="2" id="KW-1185">Reference proteome</keyword>
<gene>
    <name evidence="1" type="ORF">PISMIDRAFT_43944</name>
</gene>
<accession>A0A0C9YJS4</accession>
<dbReference type="AlphaFoldDB" id="A0A0C9YJS4"/>
<dbReference type="Proteomes" id="UP000054018">
    <property type="component" value="Unassembled WGS sequence"/>
</dbReference>
<reference evidence="2" key="2">
    <citation type="submission" date="2015-01" db="EMBL/GenBank/DDBJ databases">
        <title>Evolutionary Origins and Diversification of the Mycorrhizal Mutualists.</title>
        <authorList>
            <consortium name="DOE Joint Genome Institute"/>
            <consortium name="Mycorrhizal Genomics Consortium"/>
            <person name="Kohler A."/>
            <person name="Kuo A."/>
            <person name="Nagy L.G."/>
            <person name="Floudas D."/>
            <person name="Copeland A."/>
            <person name="Barry K.W."/>
            <person name="Cichocki N."/>
            <person name="Veneault-Fourrey C."/>
            <person name="LaButti K."/>
            <person name="Lindquist E.A."/>
            <person name="Lipzen A."/>
            <person name="Lundell T."/>
            <person name="Morin E."/>
            <person name="Murat C."/>
            <person name="Riley R."/>
            <person name="Ohm R."/>
            <person name="Sun H."/>
            <person name="Tunlid A."/>
            <person name="Henrissat B."/>
            <person name="Grigoriev I.V."/>
            <person name="Hibbett D.S."/>
            <person name="Martin F."/>
        </authorList>
    </citation>
    <scope>NUCLEOTIDE SEQUENCE [LARGE SCALE GENOMIC DNA]</scope>
    <source>
        <strain evidence="2">441</strain>
    </source>
</reference>
<proteinExistence type="predicted"/>
<feature type="non-terminal residue" evidence="1">
    <location>
        <position position="81"/>
    </location>
</feature>
<name>A0A0C9YJS4_9AGAM</name>
<reference evidence="1 2" key="1">
    <citation type="submission" date="2014-04" db="EMBL/GenBank/DDBJ databases">
        <authorList>
            <consortium name="DOE Joint Genome Institute"/>
            <person name="Kuo A."/>
            <person name="Kohler A."/>
            <person name="Costa M.D."/>
            <person name="Nagy L.G."/>
            <person name="Floudas D."/>
            <person name="Copeland A."/>
            <person name="Barry K.W."/>
            <person name="Cichocki N."/>
            <person name="Veneault-Fourrey C."/>
            <person name="LaButti K."/>
            <person name="Lindquist E.A."/>
            <person name="Lipzen A."/>
            <person name="Lundell T."/>
            <person name="Morin E."/>
            <person name="Murat C."/>
            <person name="Sun H."/>
            <person name="Tunlid A."/>
            <person name="Henrissat B."/>
            <person name="Grigoriev I.V."/>
            <person name="Hibbett D.S."/>
            <person name="Martin F."/>
            <person name="Nordberg H.P."/>
            <person name="Cantor M.N."/>
            <person name="Hua S.X."/>
        </authorList>
    </citation>
    <scope>NUCLEOTIDE SEQUENCE [LARGE SCALE GENOMIC DNA]</scope>
    <source>
        <strain evidence="1 2">441</strain>
    </source>
</reference>
<evidence type="ECO:0000313" key="2">
    <source>
        <dbReference type="Proteomes" id="UP000054018"/>
    </source>
</evidence>
<dbReference type="SUPFAM" id="SSF54001">
    <property type="entry name" value="Cysteine proteinases"/>
    <property type="match status" value="1"/>
</dbReference>
<protein>
    <recommendedName>
        <fullName evidence="3">Ubiquitin-like protease family profile domain-containing protein</fullName>
    </recommendedName>
</protein>